<dbReference type="RefSeq" id="WP_014107866.1">
    <property type="nucleotide sequence ID" value="NC_016041.1"/>
</dbReference>
<feature type="transmembrane region" description="Helical" evidence="1">
    <location>
        <begin position="260"/>
        <end position="282"/>
    </location>
</feature>
<gene>
    <name evidence="3" type="ordered locus">GNIT_0853</name>
</gene>
<keyword evidence="4" id="KW-1185">Reference proteome</keyword>
<organism evidence="3 4">
    <name type="scientific">Glaciecola nitratireducens (strain JCM 12485 / KCTC 12276 / FR1064)</name>
    <dbReference type="NCBI Taxonomy" id="1085623"/>
    <lineage>
        <taxon>Bacteria</taxon>
        <taxon>Pseudomonadati</taxon>
        <taxon>Pseudomonadota</taxon>
        <taxon>Gammaproteobacteria</taxon>
        <taxon>Alteromonadales</taxon>
        <taxon>Alteromonadaceae</taxon>
        <taxon>Brumicola</taxon>
    </lineage>
</organism>
<dbReference type="OrthoDB" id="9807744at2"/>
<feature type="transmembrane region" description="Helical" evidence="1">
    <location>
        <begin position="12"/>
        <end position="35"/>
    </location>
</feature>
<keyword evidence="1" id="KW-0472">Membrane</keyword>
<reference evidence="3 4" key="1">
    <citation type="journal article" date="2011" name="J. Bacteriol.">
        <title>Complete genome sequence of seawater bacterium Glaciecola nitratireducens FR1064T.</title>
        <authorList>
            <person name="Bian F."/>
            <person name="Qin Q.L."/>
            <person name="Xie B.B."/>
            <person name="Shu Y.L."/>
            <person name="Zhang X.Y."/>
            <person name="Yu Y."/>
            <person name="Chen B."/>
            <person name="Chen X.L."/>
            <person name="Zhou B.C."/>
            <person name="Zhang Y.Z."/>
        </authorList>
    </citation>
    <scope>NUCLEOTIDE SEQUENCE [LARGE SCALE GENOMIC DNA]</scope>
    <source>
        <strain evidence="4">JCM 12485 / KCTC 12276 / FR1064</strain>
    </source>
</reference>
<keyword evidence="1" id="KW-0812">Transmembrane</keyword>
<name>G4QJU9_GLANF</name>
<evidence type="ECO:0000259" key="2">
    <source>
        <dbReference type="Pfam" id="PF04235"/>
    </source>
</evidence>
<dbReference type="eggNOG" id="COG2311">
    <property type="taxonomic scope" value="Bacteria"/>
</dbReference>
<dbReference type="PANTHER" id="PTHR30590:SF2">
    <property type="entry name" value="INNER MEMBRANE PROTEIN"/>
    <property type="match status" value="1"/>
</dbReference>
<evidence type="ECO:0000313" key="3">
    <source>
        <dbReference type="EMBL" id="AEP28991.1"/>
    </source>
</evidence>
<dbReference type="HOGENOM" id="CLU_039610_2_0_6"/>
<dbReference type="AlphaFoldDB" id="G4QJU9"/>
<proteinExistence type="predicted"/>
<dbReference type="InterPro" id="IPR052529">
    <property type="entry name" value="Bact_Transport_Assoc"/>
</dbReference>
<feature type="transmembrane region" description="Helical" evidence="1">
    <location>
        <begin position="139"/>
        <end position="157"/>
    </location>
</feature>
<dbReference type="KEGG" id="gni:GNIT_0853"/>
<dbReference type="Pfam" id="PF04235">
    <property type="entry name" value="DUF418"/>
    <property type="match status" value="1"/>
</dbReference>
<protein>
    <recommendedName>
        <fullName evidence="2">DUF418 domain-containing protein</fullName>
    </recommendedName>
</protein>
<feature type="transmembrane region" description="Helical" evidence="1">
    <location>
        <begin position="232"/>
        <end position="254"/>
    </location>
</feature>
<dbReference type="STRING" id="1085623.GNIT_0853"/>
<feature type="transmembrane region" description="Helical" evidence="1">
    <location>
        <begin position="333"/>
        <end position="353"/>
    </location>
</feature>
<feature type="transmembrane region" description="Helical" evidence="1">
    <location>
        <begin position="205"/>
        <end position="225"/>
    </location>
</feature>
<sequence>MRLTSIDALRGMAILGILLMNIPFHANLELGYVPFSPILLSDQVMTLFHSIFADGRFRTLFCLLFGAGLAIQYDSCIRKEVDPKIFIKSRLKWLFVFGFIHGVFVFGGDVLMLYSLVGYFLIDGLSLDNKGLLQKSRKFLIIGCTIIFIIAMLMLIFSDPSERVVRGTEEYFESVAYWQGNWGYQTMINAGFSIGLLILSPLFNLWQALGLMYLGSYLYRSGFFIQGFSRSVLVKISILAVVSTLLCIAPQIFIKDIDSEVIPAFSSISAIFVALVYAHIVVKLCQSKSRIMSVLANTGKVAFSLYILQSIAMGILLRWLIPEFSLEATHLDYLLIVIAFTVIQIVIGQLYLYKFKQGPLELLWRSLYNRSIHKALRDHIAERGSEARCK</sequence>
<dbReference type="InterPro" id="IPR007349">
    <property type="entry name" value="DUF418"/>
</dbReference>
<evidence type="ECO:0000313" key="4">
    <source>
        <dbReference type="Proteomes" id="UP000009282"/>
    </source>
</evidence>
<dbReference type="Proteomes" id="UP000009282">
    <property type="component" value="Chromosome"/>
</dbReference>
<keyword evidence="1" id="KW-1133">Transmembrane helix</keyword>
<feature type="transmembrane region" description="Helical" evidence="1">
    <location>
        <begin position="94"/>
        <end position="119"/>
    </location>
</feature>
<dbReference type="EMBL" id="CP003060">
    <property type="protein sequence ID" value="AEP28991.1"/>
    <property type="molecule type" value="Genomic_DNA"/>
</dbReference>
<accession>G4QJU9</accession>
<dbReference type="PANTHER" id="PTHR30590">
    <property type="entry name" value="INNER MEMBRANE PROTEIN"/>
    <property type="match status" value="1"/>
</dbReference>
<evidence type="ECO:0000256" key="1">
    <source>
        <dbReference type="SAM" id="Phobius"/>
    </source>
</evidence>
<feature type="domain" description="DUF418" evidence="2">
    <location>
        <begin position="218"/>
        <end position="368"/>
    </location>
</feature>
<feature type="transmembrane region" description="Helical" evidence="1">
    <location>
        <begin position="303"/>
        <end position="321"/>
    </location>
</feature>